<evidence type="ECO:0000256" key="2">
    <source>
        <dbReference type="ARBA" id="ARBA00022475"/>
    </source>
</evidence>
<gene>
    <name evidence="7" type="ORF">GNP95_02080</name>
</gene>
<feature type="transmembrane region" description="Helical" evidence="6">
    <location>
        <begin position="181"/>
        <end position="199"/>
    </location>
</feature>
<keyword evidence="4 6" id="KW-1133">Transmembrane helix</keyword>
<dbReference type="AlphaFoldDB" id="A0A7X2YZ05"/>
<protein>
    <submittedName>
        <fullName evidence="7">Oligosaccharide flippase family protein</fullName>
    </submittedName>
</protein>
<name>A0A7X2YZ05_9BACL</name>
<feature type="transmembrane region" description="Helical" evidence="6">
    <location>
        <begin position="220"/>
        <end position="241"/>
    </location>
</feature>
<feature type="transmembrane region" description="Helical" evidence="6">
    <location>
        <begin position="81"/>
        <end position="99"/>
    </location>
</feature>
<dbReference type="Pfam" id="PF01943">
    <property type="entry name" value="Polysacc_synt"/>
    <property type="match status" value="1"/>
</dbReference>
<comment type="caution">
    <text evidence="7">The sequence shown here is derived from an EMBL/GenBank/DDBJ whole genome shotgun (WGS) entry which is preliminary data.</text>
</comment>
<reference evidence="7 8" key="1">
    <citation type="submission" date="2019-11" db="EMBL/GenBank/DDBJ databases">
        <title>Draft genome sequences of five Paenibacillus species of dairy origin.</title>
        <authorList>
            <person name="Olajide A.M."/>
            <person name="Chen S."/>
            <person name="Lapointe G."/>
        </authorList>
    </citation>
    <scope>NUCLEOTIDE SEQUENCE [LARGE SCALE GENOMIC DNA]</scope>
    <source>
        <strain evidence="7 8">12CR55</strain>
    </source>
</reference>
<feature type="transmembrane region" description="Helical" evidence="6">
    <location>
        <begin position="435"/>
        <end position="456"/>
    </location>
</feature>
<evidence type="ECO:0000256" key="4">
    <source>
        <dbReference type="ARBA" id="ARBA00022989"/>
    </source>
</evidence>
<feature type="transmembrane region" description="Helical" evidence="6">
    <location>
        <begin position="376"/>
        <end position="395"/>
    </location>
</feature>
<dbReference type="EMBL" id="WNZW01000001">
    <property type="protein sequence ID" value="MUG43796.1"/>
    <property type="molecule type" value="Genomic_DNA"/>
</dbReference>
<evidence type="ECO:0000256" key="1">
    <source>
        <dbReference type="ARBA" id="ARBA00004651"/>
    </source>
</evidence>
<dbReference type="PANTHER" id="PTHR30250:SF21">
    <property type="entry name" value="LIPID II FLIPPASE MURJ"/>
    <property type="match status" value="1"/>
</dbReference>
<feature type="transmembrane region" description="Helical" evidence="6">
    <location>
        <begin position="261"/>
        <end position="287"/>
    </location>
</feature>
<feature type="transmembrane region" description="Helical" evidence="6">
    <location>
        <begin position="47"/>
        <end position="69"/>
    </location>
</feature>
<feature type="transmembrane region" description="Helical" evidence="6">
    <location>
        <begin position="12"/>
        <end position="35"/>
    </location>
</feature>
<dbReference type="Proteomes" id="UP000447876">
    <property type="component" value="Unassembled WGS sequence"/>
</dbReference>
<dbReference type="InterPro" id="IPR024923">
    <property type="entry name" value="PG_synth_SpoVB"/>
</dbReference>
<dbReference type="RefSeq" id="WP_155609251.1">
    <property type="nucleotide sequence ID" value="NZ_WNZW01000001.1"/>
</dbReference>
<dbReference type="PIRSF" id="PIRSF038958">
    <property type="entry name" value="PG_synth_SpoVB"/>
    <property type="match status" value="1"/>
</dbReference>
<keyword evidence="5 6" id="KW-0472">Membrane</keyword>
<feature type="transmembrane region" description="Helical" evidence="6">
    <location>
        <begin position="401"/>
        <end position="423"/>
    </location>
</feature>
<dbReference type="GO" id="GO:0005886">
    <property type="term" value="C:plasma membrane"/>
    <property type="evidence" value="ECO:0007669"/>
    <property type="project" value="UniProtKB-SubCell"/>
</dbReference>
<dbReference type="InterPro" id="IPR050833">
    <property type="entry name" value="Poly_Biosynth_Transport"/>
</dbReference>
<accession>A0A7X2YZ05</accession>
<feature type="transmembrane region" description="Helical" evidence="6">
    <location>
        <begin position="308"/>
        <end position="330"/>
    </location>
</feature>
<evidence type="ECO:0000256" key="6">
    <source>
        <dbReference type="SAM" id="Phobius"/>
    </source>
</evidence>
<comment type="subcellular location">
    <subcellularLocation>
        <location evidence="1">Cell membrane</location>
        <topology evidence="1">Multi-pass membrane protein</topology>
    </subcellularLocation>
</comment>
<evidence type="ECO:0000313" key="7">
    <source>
        <dbReference type="EMBL" id="MUG43796.1"/>
    </source>
</evidence>
<feature type="transmembrane region" description="Helical" evidence="6">
    <location>
        <begin position="119"/>
        <end position="137"/>
    </location>
</feature>
<dbReference type="PANTHER" id="PTHR30250">
    <property type="entry name" value="PST FAMILY PREDICTED COLANIC ACID TRANSPORTER"/>
    <property type="match status" value="1"/>
</dbReference>
<feature type="transmembrane region" description="Helical" evidence="6">
    <location>
        <begin position="350"/>
        <end position="369"/>
    </location>
</feature>
<evidence type="ECO:0000256" key="3">
    <source>
        <dbReference type="ARBA" id="ARBA00022692"/>
    </source>
</evidence>
<dbReference type="OrthoDB" id="9775950at2"/>
<feature type="transmembrane region" description="Helical" evidence="6">
    <location>
        <begin position="468"/>
        <end position="487"/>
    </location>
</feature>
<keyword evidence="3 6" id="KW-0812">Transmembrane</keyword>
<evidence type="ECO:0000313" key="8">
    <source>
        <dbReference type="Proteomes" id="UP000447876"/>
    </source>
</evidence>
<organism evidence="7 8">
    <name type="scientific">Paenibacillus woosongensis</name>
    <dbReference type="NCBI Taxonomy" id="307580"/>
    <lineage>
        <taxon>Bacteria</taxon>
        <taxon>Bacillati</taxon>
        <taxon>Bacillota</taxon>
        <taxon>Bacilli</taxon>
        <taxon>Bacillales</taxon>
        <taxon>Paenibacillaceae</taxon>
        <taxon>Paenibacillus</taxon>
    </lineage>
</organism>
<dbReference type="InterPro" id="IPR002797">
    <property type="entry name" value="Polysacc_synth"/>
</dbReference>
<feature type="transmembrane region" description="Helical" evidence="6">
    <location>
        <begin position="158"/>
        <end position="175"/>
    </location>
</feature>
<proteinExistence type="predicted"/>
<evidence type="ECO:0000256" key="5">
    <source>
        <dbReference type="ARBA" id="ARBA00023136"/>
    </source>
</evidence>
<sequence length="496" mass="54191">MKLSRLLKQSAIRAGAMAVVKLIGLIGRVVLTRLVGAEGIGLYQIAYSLYGLLLMISGGLPTALAIITAKKPWFGWHFFKWVSLFLVLFGGILSMIVFWNSPALSGMLGNPDLQYALRNLAPAIFAAPLLGLLRGYLQGLERFNIIALSELTEQGSRILFMLIIVGCLLPQGIHIAVGGGVLAAFIGVLVSYTLLTLYVSTDQRKNPAASVSVRQLPFVWLFKASFIISLTRLLIPASDFIDAILIPGRLMVAGYDTSRATAMYGVITGMAAIMAYTPTLVTQALSHTVTMRLASYSQQKLWTNFRRLLSLSLEAAWLWGLTAAIYIYVYAPELATFIFNTSEAAEPIRYLALLPVIVGFRELSTSILWSQDIKKITFFGLFAGISCSIVIQYVLIAIPGWGYIGAAIGILAMEMISALFNLYALKFKLARIVRLLPALFTDALILIGCMLLVQLISKHWGSGSDSLSGFMLHTVLFFSVAGVFLFIRFKGKLSTG</sequence>
<keyword evidence="2" id="KW-1003">Cell membrane</keyword>